<gene>
    <name evidence="1" type="ORF">AK812_SmicGene9459</name>
</gene>
<keyword evidence="2" id="KW-1185">Reference proteome</keyword>
<organism evidence="1 2">
    <name type="scientific">Symbiodinium microadriaticum</name>
    <name type="common">Dinoflagellate</name>
    <name type="synonym">Zooxanthella microadriatica</name>
    <dbReference type="NCBI Taxonomy" id="2951"/>
    <lineage>
        <taxon>Eukaryota</taxon>
        <taxon>Sar</taxon>
        <taxon>Alveolata</taxon>
        <taxon>Dinophyceae</taxon>
        <taxon>Suessiales</taxon>
        <taxon>Symbiodiniaceae</taxon>
        <taxon>Symbiodinium</taxon>
    </lineage>
</organism>
<accession>A0A1Q9EIC9</accession>
<dbReference type="EMBL" id="LSRX01000146">
    <property type="protein sequence ID" value="OLQ07175.1"/>
    <property type="molecule type" value="Genomic_DNA"/>
</dbReference>
<proteinExistence type="predicted"/>
<sequence length="164" mass="18416">MWQVTVLRDARAYDRDVWPEDVAVQPSIHATSRFLYQLKGLEAREGKDFALALPRWVHPSNFQERGTGILLDTIVPGAIGPAPESFEQVIPKRNYLGAYGLSDETRKAELGATGQRGPSVATEGVAVQREPSQPWMLAQQLTQCMACRRQGEKCFDERRVVTKF</sequence>
<evidence type="ECO:0000313" key="1">
    <source>
        <dbReference type="EMBL" id="OLQ07175.1"/>
    </source>
</evidence>
<dbReference type="Proteomes" id="UP000186817">
    <property type="component" value="Unassembled WGS sequence"/>
</dbReference>
<evidence type="ECO:0000313" key="2">
    <source>
        <dbReference type="Proteomes" id="UP000186817"/>
    </source>
</evidence>
<protein>
    <submittedName>
        <fullName evidence="1">Uncharacterized protein</fullName>
    </submittedName>
</protein>
<reference evidence="1 2" key="1">
    <citation type="submission" date="2016-02" db="EMBL/GenBank/DDBJ databases">
        <title>Genome analysis of coral dinoflagellate symbionts highlights evolutionary adaptations to a symbiotic lifestyle.</title>
        <authorList>
            <person name="Aranda M."/>
            <person name="Li Y."/>
            <person name="Liew Y.J."/>
            <person name="Baumgarten S."/>
            <person name="Simakov O."/>
            <person name="Wilson M."/>
            <person name="Piel J."/>
            <person name="Ashoor H."/>
            <person name="Bougouffa S."/>
            <person name="Bajic V.B."/>
            <person name="Ryu T."/>
            <person name="Ravasi T."/>
            <person name="Bayer T."/>
            <person name="Micklem G."/>
            <person name="Kim H."/>
            <person name="Bhak J."/>
            <person name="Lajeunesse T.C."/>
            <person name="Voolstra C.R."/>
        </authorList>
    </citation>
    <scope>NUCLEOTIDE SEQUENCE [LARGE SCALE GENOMIC DNA]</scope>
    <source>
        <strain evidence="1 2">CCMP2467</strain>
    </source>
</reference>
<comment type="caution">
    <text evidence="1">The sequence shown here is derived from an EMBL/GenBank/DDBJ whole genome shotgun (WGS) entry which is preliminary data.</text>
</comment>
<name>A0A1Q9EIC9_SYMMI</name>
<dbReference type="AlphaFoldDB" id="A0A1Q9EIC9"/>